<proteinExistence type="inferred from homology"/>
<dbReference type="PANTHER" id="PTHR33175:SF3">
    <property type="entry name" value="DNA-BINDING PROTEIN HU-BETA"/>
    <property type="match status" value="1"/>
</dbReference>
<keyword evidence="2" id="KW-0238">DNA-binding</keyword>
<gene>
    <name evidence="4" type="ORF">EJ419_00440</name>
</gene>
<name>A0A4R0QYL5_9BIFI</name>
<protein>
    <submittedName>
        <fullName evidence="4">Integration host factor</fullName>
    </submittedName>
</protein>
<dbReference type="SMART" id="SM00411">
    <property type="entry name" value="BHL"/>
    <property type="match status" value="1"/>
</dbReference>
<accession>A0A4R0QYL5</accession>
<dbReference type="RefSeq" id="WP_131282959.1">
    <property type="nucleotide sequence ID" value="NZ_RXLP01000002.1"/>
</dbReference>
<evidence type="ECO:0000313" key="5">
    <source>
        <dbReference type="Proteomes" id="UP000291289"/>
    </source>
</evidence>
<evidence type="ECO:0000313" key="4">
    <source>
        <dbReference type="EMBL" id="TCD54900.1"/>
    </source>
</evidence>
<comment type="similarity">
    <text evidence="3">Belongs to the bacterial histone-like protein family.</text>
</comment>
<organism evidence="4 5">
    <name type="scientific">Alloscardovia theropitheci</name>
    <dbReference type="NCBI Taxonomy" id="2496842"/>
    <lineage>
        <taxon>Bacteria</taxon>
        <taxon>Bacillati</taxon>
        <taxon>Actinomycetota</taxon>
        <taxon>Actinomycetes</taxon>
        <taxon>Bifidobacteriales</taxon>
        <taxon>Bifidobacteriaceae</taxon>
        <taxon>Alloscardovia</taxon>
    </lineage>
</organism>
<dbReference type="InterPro" id="IPR000119">
    <property type="entry name" value="Hist_DNA-bd"/>
</dbReference>
<keyword evidence="5" id="KW-1185">Reference proteome</keyword>
<comment type="caution">
    <text evidence="4">The sequence shown here is derived from an EMBL/GenBank/DDBJ whole genome shotgun (WGS) entry which is preliminary data.</text>
</comment>
<dbReference type="GO" id="GO:0003677">
    <property type="term" value="F:DNA binding"/>
    <property type="evidence" value="ECO:0007669"/>
    <property type="project" value="UniProtKB-KW"/>
</dbReference>
<dbReference type="Pfam" id="PF00216">
    <property type="entry name" value="Bac_DNA_binding"/>
    <property type="match status" value="1"/>
</dbReference>
<dbReference type="AlphaFoldDB" id="A0A4R0QYL5"/>
<sequence length="94" mass="9949">MAYNKSDLVAKIAKKTNLTKVQAEAAVNAFQEVLAESLQTGEGLRLTGVLSVARVERAARTGRNPRTGETIEIPASKGVKLTAGSLLKKAAQEN</sequence>
<keyword evidence="1" id="KW-0226">DNA condensation</keyword>
<dbReference type="Gene3D" id="4.10.520.10">
    <property type="entry name" value="IHF-like DNA-binding proteins"/>
    <property type="match status" value="1"/>
</dbReference>
<dbReference type="EMBL" id="RXLP01000002">
    <property type="protein sequence ID" value="TCD54900.1"/>
    <property type="molecule type" value="Genomic_DNA"/>
</dbReference>
<evidence type="ECO:0000256" key="3">
    <source>
        <dbReference type="RuleBase" id="RU003939"/>
    </source>
</evidence>
<dbReference type="GO" id="GO:0030527">
    <property type="term" value="F:structural constituent of chromatin"/>
    <property type="evidence" value="ECO:0007669"/>
    <property type="project" value="InterPro"/>
</dbReference>
<dbReference type="PANTHER" id="PTHR33175">
    <property type="entry name" value="DNA-BINDING PROTEIN HU"/>
    <property type="match status" value="1"/>
</dbReference>
<dbReference type="GO" id="GO:0030261">
    <property type="term" value="P:chromosome condensation"/>
    <property type="evidence" value="ECO:0007669"/>
    <property type="project" value="UniProtKB-KW"/>
</dbReference>
<evidence type="ECO:0000256" key="2">
    <source>
        <dbReference type="ARBA" id="ARBA00023125"/>
    </source>
</evidence>
<dbReference type="GO" id="GO:0005829">
    <property type="term" value="C:cytosol"/>
    <property type="evidence" value="ECO:0007669"/>
    <property type="project" value="TreeGrafter"/>
</dbReference>
<dbReference type="InterPro" id="IPR010992">
    <property type="entry name" value="IHF-like_DNA-bd_dom_sf"/>
</dbReference>
<dbReference type="SUPFAM" id="SSF47729">
    <property type="entry name" value="IHF-like DNA-binding proteins"/>
    <property type="match status" value="1"/>
</dbReference>
<reference evidence="4 5" key="1">
    <citation type="submission" date="2018-12" db="EMBL/GenBank/DDBJ databases">
        <title>Alloscrdovia theropitheci sp. nov: a novel taxon from the feces of the bleeding-herat monkey (Theropithecus geleda).</title>
        <authorList>
            <person name="Modesto M."/>
        </authorList>
    </citation>
    <scope>NUCLEOTIDE SEQUENCE [LARGE SCALE GENOMIC DNA]</scope>
    <source>
        <strain evidence="4 5">GLDI4/2</strain>
    </source>
</reference>
<dbReference type="Proteomes" id="UP000291289">
    <property type="component" value="Unassembled WGS sequence"/>
</dbReference>
<dbReference type="CDD" id="cd14435">
    <property type="entry name" value="SPO1_TF1_like"/>
    <property type="match status" value="1"/>
</dbReference>
<dbReference type="OrthoDB" id="9799835at2"/>
<evidence type="ECO:0000256" key="1">
    <source>
        <dbReference type="ARBA" id="ARBA00023067"/>
    </source>
</evidence>